<dbReference type="PANTHER" id="PTHR33048">
    <property type="entry name" value="PTH11-LIKE INTEGRAL MEMBRANE PROTEIN (AFU_ORTHOLOGUE AFUA_5G11245)"/>
    <property type="match status" value="1"/>
</dbReference>
<evidence type="ECO:0000256" key="1">
    <source>
        <dbReference type="ARBA" id="ARBA00004141"/>
    </source>
</evidence>
<dbReference type="Proteomes" id="UP000070501">
    <property type="component" value="Unassembled WGS sequence"/>
</dbReference>
<dbReference type="STRING" id="196109.A0A136IT69"/>
<proteinExistence type="inferred from homology"/>
<dbReference type="OrthoDB" id="4329349at2759"/>
<keyword evidence="3" id="KW-1133">Transmembrane helix</keyword>
<sequence>FLREVWGLYIVGMVILALRFAIRWKTVGLRGMQWDDMFALLVVVFYTIDAATVHIVYYAGTNVEGVYLSTLRTLSQAELDQVHEGSKQQLLAWYSYSSLVWCLKGTMVCFFMRMTAGVSKRKLVEWLGWACIVSYVAVELTITFGCWPYWGNFQVLPDPGTKCTLKPQNFIVMTVLNVLTDAAILCVPLPMLWTLQVPARQKIVIGILLSSGVFVITAAIIRIVITLGSTPSALVINRWGVRETIVGIIAVNAPILRPMFSKAFWTG</sequence>
<evidence type="ECO:0000313" key="8">
    <source>
        <dbReference type="Proteomes" id="UP000070501"/>
    </source>
</evidence>
<feature type="non-terminal residue" evidence="7">
    <location>
        <position position="1"/>
    </location>
</feature>
<dbReference type="InterPro" id="IPR052337">
    <property type="entry name" value="SAT4-like"/>
</dbReference>
<comment type="subcellular location">
    <subcellularLocation>
        <location evidence="1">Membrane</location>
        <topology evidence="1">Multi-pass membrane protein</topology>
    </subcellularLocation>
</comment>
<evidence type="ECO:0000256" key="3">
    <source>
        <dbReference type="ARBA" id="ARBA00022989"/>
    </source>
</evidence>
<feature type="domain" description="Rhodopsin" evidence="6">
    <location>
        <begin position="18"/>
        <end position="262"/>
    </location>
</feature>
<dbReference type="EMBL" id="KQ964260">
    <property type="protein sequence ID" value="KXJ88019.1"/>
    <property type="molecule type" value="Genomic_DNA"/>
</dbReference>
<dbReference type="GO" id="GO:0016020">
    <property type="term" value="C:membrane"/>
    <property type="evidence" value="ECO:0007669"/>
    <property type="project" value="UniProtKB-SubCell"/>
</dbReference>
<feature type="non-terminal residue" evidence="7">
    <location>
        <position position="267"/>
    </location>
</feature>
<evidence type="ECO:0000313" key="7">
    <source>
        <dbReference type="EMBL" id="KXJ88019.1"/>
    </source>
</evidence>
<evidence type="ECO:0000256" key="4">
    <source>
        <dbReference type="ARBA" id="ARBA00023136"/>
    </source>
</evidence>
<keyword evidence="8" id="KW-1185">Reference proteome</keyword>
<dbReference type="AlphaFoldDB" id="A0A136IT69"/>
<dbReference type="PANTHER" id="PTHR33048:SF152">
    <property type="entry name" value="INTEGRAL MEMBRANE PROTEIN"/>
    <property type="match status" value="1"/>
</dbReference>
<evidence type="ECO:0000256" key="2">
    <source>
        <dbReference type="ARBA" id="ARBA00022692"/>
    </source>
</evidence>
<evidence type="ECO:0000256" key="5">
    <source>
        <dbReference type="ARBA" id="ARBA00038359"/>
    </source>
</evidence>
<evidence type="ECO:0000259" key="6">
    <source>
        <dbReference type="Pfam" id="PF20684"/>
    </source>
</evidence>
<dbReference type="InterPro" id="IPR049326">
    <property type="entry name" value="Rhodopsin_dom_fungi"/>
</dbReference>
<name>A0A136IT69_9PEZI</name>
<keyword evidence="2" id="KW-0812">Transmembrane</keyword>
<accession>A0A136IT69</accession>
<protein>
    <recommendedName>
        <fullName evidence="6">Rhodopsin domain-containing protein</fullName>
    </recommendedName>
</protein>
<dbReference type="InParanoid" id="A0A136IT69"/>
<keyword evidence="4" id="KW-0472">Membrane</keyword>
<organism evidence="7 8">
    <name type="scientific">Microdochium bolleyi</name>
    <dbReference type="NCBI Taxonomy" id="196109"/>
    <lineage>
        <taxon>Eukaryota</taxon>
        <taxon>Fungi</taxon>
        <taxon>Dikarya</taxon>
        <taxon>Ascomycota</taxon>
        <taxon>Pezizomycotina</taxon>
        <taxon>Sordariomycetes</taxon>
        <taxon>Xylariomycetidae</taxon>
        <taxon>Xylariales</taxon>
        <taxon>Microdochiaceae</taxon>
        <taxon>Microdochium</taxon>
    </lineage>
</organism>
<comment type="similarity">
    <text evidence="5">Belongs to the SAT4 family.</text>
</comment>
<gene>
    <name evidence="7" type="ORF">Micbo1qcDRAFT_111613</name>
</gene>
<dbReference type="Pfam" id="PF20684">
    <property type="entry name" value="Fung_rhodopsin"/>
    <property type="match status" value="1"/>
</dbReference>
<reference evidence="8" key="1">
    <citation type="submission" date="2016-02" db="EMBL/GenBank/DDBJ databases">
        <title>Draft genome sequence of Microdochium bolleyi, a fungal endophyte of beachgrass.</title>
        <authorList>
            <consortium name="DOE Joint Genome Institute"/>
            <person name="David A.S."/>
            <person name="May G."/>
            <person name="Haridas S."/>
            <person name="Lim J."/>
            <person name="Wang M."/>
            <person name="Labutti K."/>
            <person name="Lipzen A."/>
            <person name="Barry K."/>
            <person name="Grigoriev I.V."/>
        </authorList>
    </citation>
    <scope>NUCLEOTIDE SEQUENCE [LARGE SCALE GENOMIC DNA]</scope>
    <source>
        <strain evidence="8">J235TASD1</strain>
    </source>
</reference>